<evidence type="ECO:0000256" key="3">
    <source>
        <dbReference type="ARBA" id="ARBA00023002"/>
    </source>
</evidence>
<evidence type="ECO:0000256" key="5">
    <source>
        <dbReference type="ARBA" id="ARBA00039879"/>
    </source>
</evidence>
<keyword evidence="9" id="KW-1185">Reference proteome</keyword>
<protein>
    <recommendedName>
        <fullName evidence="5 7">Arsenate reductase</fullName>
        <ecNumber evidence="4 7">1.20.4.1</ecNumber>
    </recommendedName>
</protein>
<name>A0A4Y3TXM1_9PROT</name>
<keyword evidence="3 7" id="KW-0560">Oxidoreductase</keyword>
<comment type="caution">
    <text evidence="8">The sequence shown here is derived from an EMBL/GenBank/DDBJ whole genome shotgun (WGS) entry which is preliminary data.</text>
</comment>
<evidence type="ECO:0000256" key="1">
    <source>
        <dbReference type="ARBA" id="ARBA00007198"/>
    </source>
</evidence>
<comment type="catalytic activity">
    <reaction evidence="7">
        <text>[glutaredoxin]-dithiol + arsenate + glutathione + H(+) = glutathionyl-S-S-[glutaredoxin] + arsenite + H2O</text>
        <dbReference type="Rhea" id="RHEA:22016"/>
        <dbReference type="Rhea" id="RHEA-COMP:10729"/>
        <dbReference type="Rhea" id="RHEA-COMP:17668"/>
        <dbReference type="ChEBI" id="CHEBI:15377"/>
        <dbReference type="ChEBI" id="CHEBI:15378"/>
        <dbReference type="ChEBI" id="CHEBI:29242"/>
        <dbReference type="ChEBI" id="CHEBI:29950"/>
        <dbReference type="ChEBI" id="CHEBI:48597"/>
        <dbReference type="ChEBI" id="CHEBI:57925"/>
        <dbReference type="ChEBI" id="CHEBI:146199"/>
        <dbReference type="EC" id="1.20.4.1"/>
    </reaction>
</comment>
<dbReference type="GO" id="GO:0046685">
    <property type="term" value="P:response to arsenic-containing substance"/>
    <property type="evidence" value="ECO:0007669"/>
    <property type="project" value="UniProtKB-KW"/>
</dbReference>
<dbReference type="RefSeq" id="WP_141377790.1">
    <property type="nucleotide sequence ID" value="NZ_BAPL01000026.1"/>
</dbReference>
<reference evidence="8 9" key="1">
    <citation type="submission" date="2019-06" db="EMBL/GenBank/DDBJ databases">
        <title>Whole genome shotgun sequence of Acetobacter peroxydans NBRC 13755.</title>
        <authorList>
            <person name="Hosoyama A."/>
            <person name="Uohara A."/>
            <person name="Ohji S."/>
            <person name="Ichikawa N."/>
        </authorList>
    </citation>
    <scope>NUCLEOTIDE SEQUENCE [LARGE SCALE GENOMIC DNA]</scope>
    <source>
        <strain evidence="8 9">NBRC 13755</strain>
    </source>
</reference>
<proteinExistence type="inferred from homology"/>
<dbReference type="GO" id="GO:0008794">
    <property type="term" value="F:arsenate reductase (glutaredoxin) activity"/>
    <property type="evidence" value="ECO:0007669"/>
    <property type="project" value="UniProtKB-UniRule"/>
</dbReference>
<dbReference type="InterPro" id="IPR006659">
    <property type="entry name" value="Arsenate_reductase"/>
</dbReference>
<dbReference type="Pfam" id="PF03960">
    <property type="entry name" value="ArsC"/>
    <property type="match status" value="1"/>
</dbReference>
<evidence type="ECO:0000256" key="7">
    <source>
        <dbReference type="RuleBase" id="RU362029"/>
    </source>
</evidence>
<evidence type="ECO:0000313" key="9">
    <source>
        <dbReference type="Proteomes" id="UP000317730"/>
    </source>
</evidence>
<comment type="similarity">
    <text evidence="1 6 7">Belongs to the ArsC family.</text>
</comment>
<dbReference type="InterPro" id="IPR006660">
    <property type="entry name" value="Arsenate_reductase-like"/>
</dbReference>
<evidence type="ECO:0000256" key="6">
    <source>
        <dbReference type="PROSITE-ProRule" id="PRU01282"/>
    </source>
</evidence>
<evidence type="ECO:0000256" key="2">
    <source>
        <dbReference type="ARBA" id="ARBA00022849"/>
    </source>
</evidence>
<dbReference type="PANTHER" id="PTHR30041:SF5">
    <property type="entry name" value="ARSENATE REDUCTASE-RELATED"/>
    <property type="match status" value="1"/>
</dbReference>
<organism evidence="8 9">
    <name type="scientific">Acetobacter peroxydans</name>
    <dbReference type="NCBI Taxonomy" id="104098"/>
    <lineage>
        <taxon>Bacteria</taxon>
        <taxon>Pseudomonadati</taxon>
        <taxon>Pseudomonadota</taxon>
        <taxon>Alphaproteobacteria</taxon>
        <taxon>Acetobacterales</taxon>
        <taxon>Acetobacteraceae</taxon>
        <taxon>Acetobacter</taxon>
    </lineage>
</organism>
<dbReference type="CDD" id="cd03034">
    <property type="entry name" value="ArsC_ArsC"/>
    <property type="match status" value="1"/>
</dbReference>
<dbReference type="EMBL" id="BJMV01000017">
    <property type="protein sequence ID" value="GEB86543.1"/>
    <property type="molecule type" value="Genomic_DNA"/>
</dbReference>
<evidence type="ECO:0000256" key="4">
    <source>
        <dbReference type="ARBA" id="ARBA00038969"/>
    </source>
</evidence>
<dbReference type="SUPFAM" id="SSF52833">
    <property type="entry name" value="Thioredoxin-like"/>
    <property type="match status" value="1"/>
</dbReference>
<dbReference type="Proteomes" id="UP000317730">
    <property type="component" value="Unassembled WGS sequence"/>
</dbReference>
<dbReference type="PROSITE" id="PS51353">
    <property type="entry name" value="ARSC"/>
    <property type="match status" value="1"/>
</dbReference>
<accession>A0A4Y3TXM1</accession>
<sequence length="116" mass="12449">MTVTVYHNPACGTSRSVLELVRQAGIEPEIILYLKTPLSRADLDALVSQGPATARDLLRSKEKLCAELGLDKPDVTDSQILDAIAAHPILLNRPVVATPRGIKACRPADTVLSLLP</sequence>
<evidence type="ECO:0000313" key="8">
    <source>
        <dbReference type="EMBL" id="GEB86543.1"/>
    </source>
</evidence>
<dbReference type="AlphaFoldDB" id="A0A4Y3TXM1"/>
<dbReference type="PANTHER" id="PTHR30041">
    <property type="entry name" value="ARSENATE REDUCTASE"/>
    <property type="match status" value="1"/>
</dbReference>
<dbReference type="OrthoDB" id="9790554at2"/>
<gene>
    <name evidence="8" type="primary">arsC</name>
    <name evidence="8" type="ORF">APE01nite_23400</name>
</gene>
<dbReference type="NCBIfam" id="TIGR00014">
    <property type="entry name" value="arsC"/>
    <property type="match status" value="1"/>
</dbReference>
<dbReference type="EC" id="1.20.4.1" evidence="4 7"/>
<keyword evidence="2" id="KW-0059">Arsenical resistance</keyword>
<dbReference type="InterPro" id="IPR036249">
    <property type="entry name" value="Thioredoxin-like_sf"/>
</dbReference>
<dbReference type="Gene3D" id="3.40.30.10">
    <property type="entry name" value="Glutaredoxin"/>
    <property type="match status" value="1"/>
</dbReference>